<dbReference type="PANTHER" id="PTHR42742">
    <property type="entry name" value="TRANSCRIPTIONAL REPRESSOR MPRA"/>
    <property type="match status" value="1"/>
</dbReference>
<dbReference type="InterPro" id="IPR049071">
    <property type="entry name" value="MPI_cupin_dom"/>
</dbReference>
<dbReference type="PIRSF" id="PIRSF036894">
    <property type="entry name" value="PMI_Firm_short"/>
    <property type="match status" value="1"/>
</dbReference>
<evidence type="ECO:0000259" key="8">
    <source>
        <dbReference type="Pfam" id="PF21621"/>
    </source>
</evidence>
<proteinExistence type="predicted"/>
<dbReference type="InterPro" id="IPR046457">
    <property type="entry name" value="PMI_typeI_cat"/>
</dbReference>
<feature type="binding site" evidence="5">
    <location>
        <position position="117"/>
    </location>
    <ligand>
        <name>Zn(2+)</name>
        <dbReference type="ChEBI" id="CHEBI:29105"/>
    </ligand>
</feature>
<dbReference type="HOGENOM" id="CLU_020529_0_1_10"/>
<dbReference type="SUPFAM" id="SSF51182">
    <property type="entry name" value="RmlC-like cupins"/>
    <property type="match status" value="1"/>
</dbReference>
<dbReference type="Proteomes" id="UP000003160">
    <property type="component" value="Unassembled WGS sequence"/>
</dbReference>
<evidence type="ECO:0000256" key="4">
    <source>
        <dbReference type="ARBA" id="ARBA00030762"/>
    </source>
</evidence>
<evidence type="ECO:0000256" key="6">
    <source>
        <dbReference type="PIRSR" id="PIRSR036894-2"/>
    </source>
</evidence>
<protein>
    <recommendedName>
        <fullName evidence="3">Phosphohexomutase</fullName>
    </recommendedName>
    <alternativeName>
        <fullName evidence="4">Phosphomannose isomerase</fullName>
    </alternativeName>
</protein>
<evidence type="ECO:0000256" key="2">
    <source>
        <dbReference type="ARBA" id="ARBA00022833"/>
    </source>
</evidence>
<dbReference type="Gene3D" id="2.60.120.10">
    <property type="entry name" value="Jelly Rolls"/>
    <property type="match status" value="2"/>
</dbReference>
<dbReference type="InterPro" id="IPR014710">
    <property type="entry name" value="RmlC-like_jellyroll"/>
</dbReference>
<reference evidence="9 10" key="1">
    <citation type="submission" date="2009-10" db="EMBL/GenBank/DDBJ databases">
        <authorList>
            <person name="Qin X."/>
            <person name="Bachman B."/>
            <person name="Battles P."/>
            <person name="Bell A."/>
            <person name="Bess C."/>
            <person name="Bickham C."/>
            <person name="Chaboub L."/>
            <person name="Chen D."/>
            <person name="Coyle M."/>
            <person name="Deiros D.R."/>
            <person name="Dinh H."/>
            <person name="Forbes L."/>
            <person name="Fowler G."/>
            <person name="Francisco L."/>
            <person name="Fu Q."/>
            <person name="Gubbala S."/>
            <person name="Hale W."/>
            <person name="Han Y."/>
            <person name="Hemphill L."/>
            <person name="Highlander S.K."/>
            <person name="Hirani K."/>
            <person name="Hogues M."/>
            <person name="Jackson L."/>
            <person name="Jakkamsetti A."/>
            <person name="Javaid M."/>
            <person name="Jiang H."/>
            <person name="Korchina V."/>
            <person name="Kovar C."/>
            <person name="Lara F."/>
            <person name="Lee S."/>
            <person name="Mata R."/>
            <person name="Mathew T."/>
            <person name="Moen C."/>
            <person name="Morales K."/>
            <person name="Munidasa M."/>
            <person name="Nazareth L."/>
            <person name="Ngo R."/>
            <person name="Nguyen L."/>
            <person name="Okwuonu G."/>
            <person name="Ongeri F."/>
            <person name="Patil S."/>
            <person name="Petrosino J."/>
            <person name="Pham C."/>
            <person name="Pham P."/>
            <person name="Pu L.-L."/>
            <person name="Puazo M."/>
            <person name="Raj R."/>
            <person name="Reid J."/>
            <person name="Rouhana J."/>
            <person name="Saada N."/>
            <person name="Shang Y."/>
            <person name="Simmons D."/>
            <person name="Thornton R."/>
            <person name="Warren J."/>
            <person name="Weissenberger G."/>
            <person name="Zhang J."/>
            <person name="Zhang L."/>
            <person name="Zhou C."/>
            <person name="Zhu D."/>
            <person name="Muzny D."/>
            <person name="Worley K."/>
            <person name="Gibbs R."/>
        </authorList>
    </citation>
    <scope>NUCLEOTIDE SEQUENCE [LARGE SCALE GENOMIC DNA]</scope>
    <source>
        <strain evidence="9 10">DSM 17361</strain>
    </source>
</reference>
<sequence length="325" mass="36114">MIYQFQPILKQTLWGGDKIATLKNIKDAPTHVGESWEISGIENSVSVVSNGPEKGMTLTQLIEKHGPDLLGQRNYERFGTEFPLLIKIIDACQPLSIQVHPNDETARAHGHARGKSEMWYMLPSEPEASMYVGLKNDLTPDNFMNMVADNTICDALMRYNVSVGDCFYLPAGRIHSIGAGCLLVEIQQTADVTYRIYDFNRRDSNGNLRPLHVDLAAESIDYQAQPDYKTKYTLTNSGCTPLVDCPYFTTSLWTISHNDLMECSDLDSFIVLICTAGSGSIIENKGCEQHITTGDTLLLPATTNEIEFRGNMQVIETHVAQDAGK</sequence>
<feature type="domain" description="Mannose-6-phosphate isomerase cupin" evidence="8">
    <location>
        <begin position="242"/>
        <end position="319"/>
    </location>
</feature>
<evidence type="ECO:0000256" key="5">
    <source>
        <dbReference type="PIRSR" id="PIRSR036894-1"/>
    </source>
</evidence>
<dbReference type="EMBL" id="ACKS01000019">
    <property type="protein sequence ID" value="EFA45209.1"/>
    <property type="molecule type" value="Genomic_DNA"/>
</dbReference>
<dbReference type="InterPro" id="IPR011051">
    <property type="entry name" value="RmlC_Cupin_sf"/>
</dbReference>
<dbReference type="CDD" id="cd07010">
    <property type="entry name" value="cupin_PMI_type_I_N_bac"/>
    <property type="match status" value="1"/>
</dbReference>
<feature type="binding site" evidence="5">
    <location>
        <position position="175"/>
    </location>
    <ligand>
        <name>Zn(2+)</name>
        <dbReference type="ChEBI" id="CHEBI:29105"/>
    </ligand>
</feature>
<evidence type="ECO:0000256" key="3">
    <source>
        <dbReference type="ARBA" id="ARBA00029741"/>
    </source>
</evidence>
<organism evidence="9 10">
    <name type="scientific">Hallella bergensis DSM 17361</name>
    <dbReference type="NCBI Taxonomy" id="585502"/>
    <lineage>
        <taxon>Bacteria</taxon>
        <taxon>Pseudomonadati</taxon>
        <taxon>Bacteroidota</taxon>
        <taxon>Bacteroidia</taxon>
        <taxon>Bacteroidales</taxon>
        <taxon>Prevotellaceae</taxon>
        <taxon>Hallella</taxon>
    </lineage>
</organism>
<feature type="binding site" evidence="5">
    <location>
        <position position="100"/>
    </location>
    <ligand>
        <name>Zn(2+)</name>
        <dbReference type="ChEBI" id="CHEBI:29105"/>
    </ligand>
</feature>
<evidence type="ECO:0000313" key="10">
    <source>
        <dbReference type="Proteomes" id="UP000003160"/>
    </source>
</evidence>
<accession>D1PTS9</accession>
<dbReference type="GO" id="GO:0008270">
    <property type="term" value="F:zinc ion binding"/>
    <property type="evidence" value="ECO:0007669"/>
    <property type="project" value="InterPro"/>
</dbReference>
<dbReference type="eggNOG" id="COG1482">
    <property type="taxonomic scope" value="Bacteria"/>
</dbReference>
<dbReference type="GO" id="GO:0004476">
    <property type="term" value="F:mannose-6-phosphate isomerase activity"/>
    <property type="evidence" value="ECO:0007669"/>
    <property type="project" value="InterPro"/>
</dbReference>
<dbReference type="InterPro" id="IPR014628">
    <property type="entry name" value="Man6P_isomerase_Firm_short"/>
</dbReference>
<dbReference type="GO" id="GO:0005975">
    <property type="term" value="P:carbohydrate metabolic process"/>
    <property type="evidence" value="ECO:0007669"/>
    <property type="project" value="InterPro"/>
</dbReference>
<evidence type="ECO:0000259" key="7">
    <source>
        <dbReference type="Pfam" id="PF20511"/>
    </source>
</evidence>
<dbReference type="AlphaFoldDB" id="D1PTS9"/>
<keyword evidence="9" id="KW-0413">Isomerase</keyword>
<dbReference type="PANTHER" id="PTHR42742:SF3">
    <property type="entry name" value="FRUCTOKINASE"/>
    <property type="match status" value="1"/>
</dbReference>
<comment type="cofactor">
    <cofactor evidence="5">
        <name>Zn(2+)</name>
        <dbReference type="ChEBI" id="CHEBI:29105"/>
    </cofactor>
    <text evidence="5">Binds 1 zinc ion per subunit.</text>
</comment>
<dbReference type="Pfam" id="PF20511">
    <property type="entry name" value="PMI_typeI_cat"/>
    <property type="match status" value="1"/>
</dbReference>
<dbReference type="InterPro" id="IPR051804">
    <property type="entry name" value="Carb_Metab_Reg_Kinase/Isom"/>
</dbReference>
<feature type="active site" evidence="6">
    <location>
        <position position="195"/>
    </location>
</feature>
<dbReference type="Pfam" id="PF21621">
    <property type="entry name" value="MPI_cupin_dom"/>
    <property type="match status" value="1"/>
</dbReference>
<keyword evidence="10" id="KW-1185">Reference proteome</keyword>
<feature type="domain" description="Phosphomannose isomerase type I catalytic" evidence="7">
    <location>
        <begin position="3"/>
        <end position="109"/>
    </location>
</feature>
<keyword evidence="2 5" id="KW-0862">Zinc</keyword>
<evidence type="ECO:0000256" key="1">
    <source>
        <dbReference type="ARBA" id="ARBA00022723"/>
    </source>
</evidence>
<name>D1PTS9_9BACT</name>
<comment type="caution">
    <text evidence="9">The sequence shown here is derived from an EMBL/GenBank/DDBJ whole genome shotgun (WGS) entry which is preliminary data.</text>
</comment>
<gene>
    <name evidence="9" type="primary">manA</name>
    <name evidence="9" type="ORF">HMPREF0645_0364</name>
</gene>
<keyword evidence="1 5" id="KW-0479">Metal-binding</keyword>
<dbReference type="RefSeq" id="WP_007174713.1">
    <property type="nucleotide sequence ID" value="NZ_GG704782.1"/>
</dbReference>
<evidence type="ECO:0000313" key="9">
    <source>
        <dbReference type="EMBL" id="EFA45209.1"/>
    </source>
</evidence>